<dbReference type="PANTHER" id="PTHR33623:SF4">
    <property type="entry name" value="DUF4378 DOMAIN-CONTAINING PROTEIN"/>
    <property type="match status" value="1"/>
</dbReference>
<protein>
    <recommendedName>
        <fullName evidence="3">DUF4378 domain-containing protein</fullName>
    </recommendedName>
</protein>
<dbReference type="PANTHER" id="PTHR33623">
    <property type="entry name" value="OS04G0572500 PROTEIN"/>
    <property type="match status" value="1"/>
</dbReference>
<dbReference type="Proteomes" id="UP000036987">
    <property type="component" value="Unassembled WGS sequence"/>
</dbReference>
<gene>
    <name evidence="1" type="ORF">ZOSMA_171G00190</name>
</gene>
<organism evidence="1 2">
    <name type="scientific">Zostera marina</name>
    <name type="common">Eelgrass</name>
    <dbReference type="NCBI Taxonomy" id="29655"/>
    <lineage>
        <taxon>Eukaryota</taxon>
        <taxon>Viridiplantae</taxon>
        <taxon>Streptophyta</taxon>
        <taxon>Embryophyta</taxon>
        <taxon>Tracheophyta</taxon>
        <taxon>Spermatophyta</taxon>
        <taxon>Magnoliopsida</taxon>
        <taxon>Liliopsida</taxon>
        <taxon>Zosteraceae</taxon>
        <taxon>Zostera</taxon>
    </lineage>
</organism>
<sequence length="362" mass="41200">MMLKDFLRDHHKYCNSGSSESGSPTTVRYLLDEELRNNGQRDEIITGNEHSTPRVCKLLDTVLKIMKICSFPSFSTTSSSFTTPPTDHKYASRCFFPRTLSWNHLRRGFLMKQRGHHHPNWTNVQNRVNRNVCSSDRMLIRDIISLGSFTTDGAKNFSCSRWSEIHSSTTSSGSDTGPSIYSPLPTSDMISDATTEATANYRCFHKPKPPNNSFWNQVEEDQVVGLAIGLLENLDSTGILNSDNLSDCSRRMFLEFFIQGLWTHKTAPHAYTLQVDDRMVEEALICAANDWIQGSRIASVDNHGMELPIREVDMNVDIDGRWRCFHLDHGADIMAIELEKAVFTDLINELLDGFCDHYKRYS</sequence>
<evidence type="ECO:0000313" key="1">
    <source>
        <dbReference type="EMBL" id="KMZ71942.1"/>
    </source>
</evidence>
<proteinExistence type="predicted"/>
<keyword evidence="2" id="KW-1185">Reference proteome</keyword>
<reference evidence="2" key="1">
    <citation type="journal article" date="2016" name="Nature">
        <title>The genome of the seagrass Zostera marina reveals angiosperm adaptation to the sea.</title>
        <authorList>
            <person name="Olsen J.L."/>
            <person name="Rouze P."/>
            <person name="Verhelst B."/>
            <person name="Lin Y.-C."/>
            <person name="Bayer T."/>
            <person name="Collen J."/>
            <person name="Dattolo E."/>
            <person name="De Paoli E."/>
            <person name="Dittami S."/>
            <person name="Maumus F."/>
            <person name="Michel G."/>
            <person name="Kersting A."/>
            <person name="Lauritano C."/>
            <person name="Lohaus R."/>
            <person name="Toepel M."/>
            <person name="Tonon T."/>
            <person name="Vanneste K."/>
            <person name="Amirebrahimi M."/>
            <person name="Brakel J."/>
            <person name="Bostroem C."/>
            <person name="Chovatia M."/>
            <person name="Grimwood J."/>
            <person name="Jenkins J.W."/>
            <person name="Jueterbock A."/>
            <person name="Mraz A."/>
            <person name="Stam W.T."/>
            <person name="Tice H."/>
            <person name="Bornberg-Bauer E."/>
            <person name="Green P.J."/>
            <person name="Pearson G.A."/>
            <person name="Procaccini G."/>
            <person name="Duarte C.M."/>
            <person name="Schmutz J."/>
            <person name="Reusch T.B.H."/>
            <person name="Van de Peer Y."/>
        </authorList>
    </citation>
    <scope>NUCLEOTIDE SEQUENCE [LARGE SCALE GENOMIC DNA]</scope>
    <source>
        <strain evidence="2">cv. Finnish</strain>
    </source>
</reference>
<dbReference type="AlphaFoldDB" id="A0A0K9PUK2"/>
<accession>A0A0K9PUK2</accession>
<comment type="caution">
    <text evidence="1">The sequence shown here is derived from an EMBL/GenBank/DDBJ whole genome shotgun (WGS) entry which is preliminary data.</text>
</comment>
<dbReference type="EMBL" id="LFYR01000647">
    <property type="protein sequence ID" value="KMZ71942.1"/>
    <property type="molecule type" value="Genomic_DNA"/>
</dbReference>
<dbReference type="OrthoDB" id="668456at2759"/>
<evidence type="ECO:0008006" key="3">
    <source>
        <dbReference type="Google" id="ProtNLM"/>
    </source>
</evidence>
<evidence type="ECO:0000313" key="2">
    <source>
        <dbReference type="Proteomes" id="UP000036987"/>
    </source>
</evidence>
<name>A0A0K9PUK2_ZOSMR</name>